<proteinExistence type="predicted"/>
<evidence type="ECO:0008006" key="3">
    <source>
        <dbReference type="Google" id="ProtNLM"/>
    </source>
</evidence>
<dbReference type="PATRIC" id="fig|1365257.3.peg.679"/>
<organism evidence="1 2">
    <name type="scientific">Pseudoalteromonas luteoviolacea S4060-1</name>
    <dbReference type="NCBI Taxonomy" id="1365257"/>
    <lineage>
        <taxon>Bacteria</taxon>
        <taxon>Pseudomonadati</taxon>
        <taxon>Pseudomonadota</taxon>
        <taxon>Gammaproteobacteria</taxon>
        <taxon>Alteromonadales</taxon>
        <taxon>Pseudoalteromonadaceae</taxon>
        <taxon>Pseudoalteromonas</taxon>
    </lineage>
</organism>
<dbReference type="EMBL" id="AUXX01000005">
    <property type="protein sequence ID" value="KZN69231.1"/>
    <property type="molecule type" value="Genomic_DNA"/>
</dbReference>
<name>A0A167P0E4_9GAMM</name>
<gene>
    <name evidence="1" type="ORF">N478_11400</name>
</gene>
<dbReference type="AlphaFoldDB" id="A0A167P0E4"/>
<evidence type="ECO:0000313" key="1">
    <source>
        <dbReference type="EMBL" id="KZN69231.1"/>
    </source>
</evidence>
<accession>A0A167P0E4</accession>
<sequence>MSGDAALGCGGAMNYDVGDGDKLIAMSDGNLYLDKGGDTLIKVDSIKRSGSSGIVQNIDLVNGTVSYNLGSQESLGYSQLTACTNCTGQPSFSDEIDMPREADIYDRARKEGENGYPTTEYLSEWKQFHIGEYEGDPEILFSLNFEGYLNENRRFGLSYNYDLPDAWRIRLPTIAFAPELQVDVYNVQVFRRRVRYSSYGRGTKRTHVQVVWEYRKEVEKIDTKTRYVESIHRGNIRQSQSWPIVP</sequence>
<evidence type="ECO:0000313" key="2">
    <source>
        <dbReference type="Proteomes" id="UP000076661"/>
    </source>
</evidence>
<protein>
    <recommendedName>
        <fullName evidence="3">Insecticide toxin TcdB middle/N-terminal domain-containing protein</fullName>
    </recommendedName>
</protein>
<dbReference type="RefSeq" id="WP_063379982.1">
    <property type="nucleotide sequence ID" value="NZ_AUXX01000005.1"/>
</dbReference>
<reference evidence="1 2" key="1">
    <citation type="submission" date="2013-07" db="EMBL/GenBank/DDBJ databases">
        <title>Comparative Genomic and Metabolomic Analysis of Twelve Strains of Pseudoalteromonas luteoviolacea.</title>
        <authorList>
            <person name="Vynne N.G."/>
            <person name="Mansson M."/>
            <person name="Gram L."/>
        </authorList>
    </citation>
    <scope>NUCLEOTIDE SEQUENCE [LARGE SCALE GENOMIC DNA]</scope>
    <source>
        <strain evidence="1 2">S4060-1</strain>
    </source>
</reference>
<comment type="caution">
    <text evidence="1">The sequence shown here is derived from an EMBL/GenBank/DDBJ whole genome shotgun (WGS) entry which is preliminary data.</text>
</comment>
<dbReference type="Proteomes" id="UP000076661">
    <property type="component" value="Unassembled WGS sequence"/>
</dbReference>